<dbReference type="Gene3D" id="2.60.120.10">
    <property type="entry name" value="Jelly Rolls"/>
    <property type="match status" value="1"/>
</dbReference>
<dbReference type="OrthoDB" id="7507676at2"/>
<dbReference type="AlphaFoldDB" id="A0A2T7UKZ4"/>
<accession>A0A2T7UKZ4</accession>
<dbReference type="PANTHER" id="PTHR43698:SF1">
    <property type="entry name" value="BLL4564 PROTEIN"/>
    <property type="match status" value="1"/>
</dbReference>
<dbReference type="Proteomes" id="UP000244810">
    <property type="component" value="Unassembled WGS sequence"/>
</dbReference>
<dbReference type="SUPFAM" id="SSF51182">
    <property type="entry name" value="RmlC-like cupins"/>
    <property type="match status" value="1"/>
</dbReference>
<dbReference type="InterPro" id="IPR013096">
    <property type="entry name" value="Cupin_2"/>
</dbReference>
<gene>
    <name evidence="2" type="ORF">DDE23_22160</name>
</gene>
<dbReference type="PANTHER" id="PTHR43698">
    <property type="entry name" value="RIBD C-TERMINAL DOMAIN CONTAINING PROTEIN"/>
    <property type="match status" value="1"/>
</dbReference>
<comment type="caution">
    <text evidence="2">The sequence shown here is derived from an EMBL/GenBank/DDBJ whole genome shotgun (WGS) entry which is preliminary data.</text>
</comment>
<dbReference type="CDD" id="cd02233">
    <property type="entry name" value="cupin_HNL-like"/>
    <property type="match status" value="1"/>
</dbReference>
<dbReference type="InterPro" id="IPR014710">
    <property type="entry name" value="RmlC-like_jellyroll"/>
</dbReference>
<name>A0A2T7UKZ4_9RHOB</name>
<dbReference type="InterPro" id="IPR011051">
    <property type="entry name" value="RmlC_Cupin_sf"/>
</dbReference>
<dbReference type="EMBL" id="QDDR01000016">
    <property type="protein sequence ID" value="PVE45335.1"/>
    <property type="molecule type" value="Genomic_DNA"/>
</dbReference>
<dbReference type="Pfam" id="PF07883">
    <property type="entry name" value="Cupin_2"/>
    <property type="match status" value="1"/>
</dbReference>
<dbReference type="InterPro" id="IPR047263">
    <property type="entry name" value="HNL-like_cupin"/>
</dbReference>
<evidence type="ECO:0000259" key="1">
    <source>
        <dbReference type="Pfam" id="PF07883"/>
    </source>
</evidence>
<protein>
    <submittedName>
        <fullName evidence="2">Cupin domain-containing protein</fullName>
    </submittedName>
</protein>
<keyword evidence="3" id="KW-1185">Reference proteome</keyword>
<evidence type="ECO:0000313" key="2">
    <source>
        <dbReference type="EMBL" id="PVE45335.1"/>
    </source>
</evidence>
<evidence type="ECO:0000313" key="3">
    <source>
        <dbReference type="Proteomes" id="UP000244810"/>
    </source>
</evidence>
<proteinExistence type="predicted"/>
<organism evidence="2 3">
    <name type="scientific">Pararhodobacter aggregans</name>
    <dbReference type="NCBI Taxonomy" id="404875"/>
    <lineage>
        <taxon>Bacteria</taxon>
        <taxon>Pseudomonadati</taxon>
        <taxon>Pseudomonadota</taxon>
        <taxon>Alphaproteobacteria</taxon>
        <taxon>Rhodobacterales</taxon>
        <taxon>Paracoccaceae</taxon>
        <taxon>Pararhodobacter</taxon>
    </lineage>
</organism>
<reference evidence="2 3" key="1">
    <citation type="journal article" date="2011" name="Syst. Appl. Microbiol.">
        <title>Defluviimonas denitrificans gen. nov., sp. nov., and Pararhodobacter aggregans gen. nov., sp. nov., non-phototrophic Rhodobacteraceae from the biofilter of a marine aquaculture.</title>
        <authorList>
            <person name="Foesel B.U."/>
            <person name="Drake H.L."/>
            <person name="Schramm A."/>
        </authorList>
    </citation>
    <scope>NUCLEOTIDE SEQUENCE [LARGE SCALE GENOMIC DNA]</scope>
    <source>
        <strain evidence="2 3">D1-19</strain>
    </source>
</reference>
<sequence>MEISRSGTRASFRAPASRFSGAVWQDQIVKMPKPGLLSSNVVTFEPGARTAWHTHPMGQALFVTAGQGLIQRWGAAAEVINPGDSIWIPPGVKHWHGATSTVAMTHISMQESEDGQVADWLELVSDADYAAAQAPQG</sequence>
<feature type="domain" description="Cupin type-2" evidence="1">
    <location>
        <begin position="41"/>
        <end position="104"/>
    </location>
</feature>